<protein>
    <submittedName>
        <fullName evidence="2">Uncharacterized protein</fullName>
    </submittedName>
</protein>
<evidence type="ECO:0000313" key="3">
    <source>
        <dbReference type="Proteomes" id="UP000001231"/>
    </source>
</evidence>
<dbReference type="KEGG" id="kko:Kkor_0320"/>
<dbReference type="STRING" id="523791.Kkor_0320"/>
<feature type="transmembrane region" description="Helical" evidence="1">
    <location>
        <begin position="5"/>
        <end position="25"/>
    </location>
</feature>
<evidence type="ECO:0000313" key="2">
    <source>
        <dbReference type="EMBL" id="ACV25741.1"/>
    </source>
</evidence>
<sequence length="72" mass="8561">MIRTLIFLVLFLYYGWMVISAVLHGEIESMRSTREIALSSDPFRYYLHLSIRSFMFLLLLVAVIISVKYREK</sequence>
<keyword evidence="1" id="KW-1133">Transmembrane helix</keyword>
<feature type="transmembrane region" description="Helical" evidence="1">
    <location>
        <begin position="45"/>
        <end position="67"/>
    </location>
</feature>
<keyword evidence="1" id="KW-0472">Membrane</keyword>
<dbReference type="Proteomes" id="UP000001231">
    <property type="component" value="Chromosome"/>
</dbReference>
<evidence type="ECO:0000256" key="1">
    <source>
        <dbReference type="SAM" id="Phobius"/>
    </source>
</evidence>
<dbReference type="EMBL" id="CP001707">
    <property type="protein sequence ID" value="ACV25741.1"/>
    <property type="molecule type" value="Genomic_DNA"/>
</dbReference>
<gene>
    <name evidence="2" type="ordered locus">Kkor_0320</name>
</gene>
<name>C7R7J2_KANKD</name>
<dbReference type="HOGENOM" id="CLU_2716988_0_0_6"/>
<dbReference type="AlphaFoldDB" id="C7R7J2"/>
<dbReference type="InParanoid" id="C7R7J2"/>
<proteinExistence type="predicted"/>
<reference evidence="2 3" key="1">
    <citation type="journal article" date="2009" name="Stand. Genomic Sci.">
        <title>Complete genome sequence of Kangiella koreensis type strain (SW-125).</title>
        <authorList>
            <person name="Han C."/>
            <person name="Sikorski J."/>
            <person name="Lapidus A."/>
            <person name="Nolan M."/>
            <person name="Glavina Del Rio T."/>
            <person name="Tice H."/>
            <person name="Cheng J.F."/>
            <person name="Lucas S."/>
            <person name="Chen F."/>
            <person name="Copeland A."/>
            <person name="Ivanova N."/>
            <person name="Mavromatis K."/>
            <person name="Ovchinnikova G."/>
            <person name="Pati A."/>
            <person name="Bruce D."/>
            <person name="Goodwin L."/>
            <person name="Pitluck S."/>
            <person name="Chen A."/>
            <person name="Palaniappan K."/>
            <person name="Land M."/>
            <person name="Hauser L."/>
            <person name="Chang Y.J."/>
            <person name="Jeffries C.D."/>
            <person name="Chain P."/>
            <person name="Saunders E."/>
            <person name="Brettin T."/>
            <person name="Goker M."/>
            <person name="Tindall B.J."/>
            <person name="Bristow J."/>
            <person name="Eisen J.A."/>
            <person name="Markowitz V."/>
            <person name="Hugenholtz P."/>
            <person name="Kyrpides N.C."/>
            <person name="Klenk H.P."/>
            <person name="Detter J.C."/>
        </authorList>
    </citation>
    <scope>NUCLEOTIDE SEQUENCE [LARGE SCALE GENOMIC DNA]</scope>
    <source>
        <strain evidence="3">DSM 16069 / KCTC 12182 / SW-125</strain>
    </source>
</reference>
<organism evidence="2 3">
    <name type="scientific">Kangiella koreensis (strain DSM 16069 / JCM 12317 / KCTC 12182 / SW-125)</name>
    <dbReference type="NCBI Taxonomy" id="523791"/>
    <lineage>
        <taxon>Bacteria</taxon>
        <taxon>Pseudomonadati</taxon>
        <taxon>Pseudomonadota</taxon>
        <taxon>Gammaproteobacteria</taxon>
        <taxon>Kangiellales</taxon>
        <taxon>Kangiellaceae</taxon>
        <taxon>Kangiella</taxon>
    </lineage>
</organism>
<keyword evidence="3" id="KW-1185">Reference proteome</keyword>
<keyword evidence="1" id="KW-0812">Transmembrane</keyword>
<accession>C7R7J2</accession>